<feature type="region of interest" description="Disordered" evidence="1">
    <location>
        <begin position="77"/>
        <end position="119"/>
    </location>
</feature>
<accession>A0ABR3BII9</accession>
<feature type="compositionally biased region" description="Polar residues" evidence="1">
    <location>
        <begin position="1"/>
        <end position="17"/>
    </location>
</feature>
<protein>
    <submittedName>
        <fullName evidence="2">Uncharacterized protein</fullName>
    </submittedName>
</protein>
<sequence>MAESSPQSPSQLFPTQPSEEASQLLSEEQASFFLTLPDNTSPKLNAPAPSLDENSSSMFEQKRQLAELLKNFSYQAPTSLNSNTSISPLRLSKNPSSNGSVRETEADMDASFYPSPVDW</sequence>
<organism evidence="2 3">
    <name type="scientific">Cryptococcus tetragattii IND107</name>
    <dbReference type="NCBI Taxonomy" id="1296105"/>
    <lineage>
        <taxon>Eukaryota</taxon>
        <taxon>Fungi</taxon>
        <taxon>Dikarya</taxon>
        <taxon>Basidiomycota</taxon>
        <taxon>Agaricomycotina</taxon>
        <taxon>Tremellomycetes</taxon>
        <taxon>Tremellales</taxon>
        <taxon>Cryptococcaceae</taxon>
        <taxon>Cryptococcus</taxon>
        <taxon>Cryptococcus gattii species complex</taxon>
    </lineage>
</organism>
<feature type="compositionally biased region" description="Low complexity" evidence="1">
    <location>
        <begin position="18"/>
        <end position="31"/>
    </location>
</feature>
<reference evidence="3" key="1">
    <citation type="submission" date="2015-01" db="EMBL/GenBank/DDBJ databases">
        <title>The Genome Sequence of Cryptococcus gattii MMRL2647.</title>
        <authorList>
            <consortium name="The Broad Institute Genomics Platform"/>
            <person name="Cuomo C."/>
            <person name="Litvintseva A."/>
            <person name="Chen Y."/>
            <person name="Heitman J."/>
            <person name="Sun S."/>
            <person name="Springer D."/>
            <person name="Dromer F."/>
            <person name="Young S."/>
            <person name="Zeng Q."/>
            <person name="Gargeya S."/>
            <person name="Abouelleil A."/>
            <person name="Alvarado L."/>
            <person name="Chapman S.B."/>
            <person name="Gainer-Dewar J."/>
            <person name="Goldberg J."/>
            <person name="Griggs A."/>
            <person name="Gujja S."/>
            <person name="Hansen M."/>
            <person name="Howarth C."/>
            <person name="Imamovic A."/>
            <person name="Larimer J."/>
            <person name="Murphy C."/>
            <person name="Naylor J."/>
            <person name="Pearson M."/>
            <person name="Priest M."/>
            <person name="Roberts A."/>
            <person name="Saif S."/>
            <person name="Shea T."/>
            <person name="Sykes S."/>
            <person name="Wortman J."/>
            <person name="Nusbaum C."/>
            <person name="Birren B."/>
        </authorList>
    </citation>
    <scope>NUCLEOTIDE SEQUENCE [LARGE SCALE GENOMIC DNA]</scope>
    <source>
        <strain evidence="3">IND107</strain>
    </source>
</reference>
<proteinExistence type="predicted"/>
<keyword evidence="3" id="KW-1185">Reference proteome</keyword>
<evidence type="ECO:0000313" key="2">
    <source>
        <dbReference type="EMBL" id="KAL0240477.1"/>
    </source>
</evidence>
<reference evidence="2 3" key="2">
    <citation type="submission" date="2024-01" db="EMBL/GenBank/DDBJ databases">
        <title>Comparative genomics of Cryptococcus and Kwoniella reveals pathogenesis evolution and contrasting modes of karyotype evolution via chromosome fusion or intercentromeric recombination.</title>
        <authorList>
            <person name="Coelho M.A."/>
            <person name="David-Palma M."/>
            <person name="Shea T."/>
            <person name="Bowers K."/>
            <person name="Mcginley-Smith S."/>
            <person name="Mohammad A.W."/>
            <person name="Gnirke A."/>
            <person name="Yurkov A.M."/>
            <person name="Nowrousian M."/>
            <person name="Sun S."/>
            <person name="Cuomo C.A."/>
            <person name="Heitman J."/>
        </authorList>
    </citation>
    <scope>NUCLEOTIDE SEQUENCE [LARGE SCALE GENOMIC DNA]</scope>
    <source>
        <strain evidence="2 3">IND107</strain>
    </source>
</reference>
<feature type="region of interest" description="Disordered" evidence="1">
    <location>
        <begin position="1"/>
        <end position="59"/>
    </location>
</feature>
<dbReference type="RefSeq" id="XP_066610976.1">
    <property type="nucleotide sequence ID" value="XM_066760704.1"/>
</dbReference>
<name>A0ABR3BII9_9TREE</name>
<feature type="compositionally biased region" description="Polar residues" evidence="1">
    <location>
        <begin position="77"/>
        <end position="101"/>
    </location>
</feature>
<evidence type="ECO:0000256" key="1">
    <source>
        <dbReference type="SAM" id="MobiDB-lite"/>
    </source>
</evidence>
<dbReference type="EMBL" id="ATAM02000013">
    <property type="protein sequence ID" value="KAL0240477.1"/>
    <property type="molecule type" value="Genomic_DNA"/>
</dbReference>
<dbReference type="GeneID" id="91993126"/>
<evidence type="ECO:0000313" key="3">
    <source>
        <dbReference type="Proteomes" id="UP000054399"/>
    </source>
</evidence>
<gene>
    <name evidence="2" type="ORF">I308_106271</name>
</gene>
<comment type="caution">
    <text evidence="2">The sequence shown here is derived from an EMBL/GenBank/DDBJ whole genome shotgun (WGS) entry which is preliminary data.</text>
</comment>
<dbReference type="Proteomes" id="UP000054399">
    <property type="component" value="Unassembled WGS sequence"/>
</dbReference>